<dbReference type="RefSeq" id="WP_203685071.1">
    <property type="nucleotide sequence ID" value="NZ_BOMW01000102.1"/>
</dbReference>
<dbReference type="Pfam" id="PF01526">
    <property type="entry name" value="DDE_Tnp_Tn3"/>
    <property type="match status" value="1"/>
</dbReference>
<accession>A0A919NEG5</accession>
<keyword evidence="3" id="KW-1185">Reference proteome</keyword>
<evidence type="ECO:0000313" key="2">
    <source>
        <dbReference type="EMBL" id="GIF09784.1"/>
    </source>
</evidence>
<comment type="caution">
    <text evidence="2">The sequence shown here is derived from an EMBL/GenBank/DDBJ whole genome shotgun (WGS) entry which is preliminary data.</text>
</comment>
<dbReference type="GO" id="GO:0004803">
    <property type="term" value="F:transposase activity"/>
    <property type="evidence" value="ECO:0007669"/>
    <property type="project" value="InterPro"/>
</dbReference>
<dbReference type="Proteomes" id="UP000629619">
    <property type="component" value="Unassembled WGS sequence"/>
</dbReference>
<protein>
    <recommendedName>
        <fullName evidence="1">Tn3 transposase DDE domain-containing protein</fullName>
    </recommendedName>
</protein>
<evidence type="ECO:0000259" key="1">
    <source>
        <dbReference type="Pfam" id="PF01526"/>
    </source>
</evidence>
<evidence type="ECO:0000313" key="3">
    <source>
        <dbReference type="Proteomes" id="UP000629619"/>
    </source>
</evidence>
<proteinExistence type="predicted"/>
<gene>
    <name evidence="2" type="ORF">Asi03nite_73220</name>
</gene>
<sequence>MAFGLADGGRIDLARVRQHWPDILRLVASAHSGAVSACDAMRMLQHGGNPTQLGQALAHFGRIFKTRHVLSYVDA</sequence>
<feature type="domain" description="Tn3 transposase DDE" evidence="1">
    <location>
        <begin position="9"/>
        <end position="74"/>
    </location>
</feature>
<dbReference type="EMBL" id="BOMW01000102">
    <property type="protein sequence ID" value="GIF09784.1"/>
    <property type="molecule type" value="Genomic_DNA"/>
</dbReference>
<reference evidence="2" key="1">
    <citation type="submission" date="2021-01" db="EMBL/GenBank/DDBJ databases">
        <title>Whole genome shotgun sequence of Actinoplanes siamensis NBRC 109076.</title>
        <authorList>
            <person name="Komaki H."/>
            <person name="Tamura T."/>
        </authorList>
    </citation>
    <scope>NUCLEOTIDE SEQUENCE</scope>
    <source>
        <strain evidence="2">NBRC 109076</strain>
    </source>
</reference>
<dbReference type="GO" id="GO:0006313">
    <property type="term" value="P:DNA transposition"/>
    <property type="evidence" value="ECO:0007669"/>
    <property type="project" value="InterPro"/>
</dbReference>
<dbReference type="InterPro" id="IPR002513">
    <property type="entry name" value="Tn3_Tnp_DDE_dom"/>
</dbReference>
<organism evidence="2 3">
    <name type="scientific">Actinoplanes siamensis</name>
    <dbReference type="NCBI Taxonomy" id="1223317"/>
    <lineage>
        <taxon>Bacteria</taxon>
        <taxon>Bacillati</taxon>
        <taxon>Actinomycetota</taxon>
        <taxon>Actinomycetes</taxon>
        <taxon>Micromonosporales</taxon>
        <taxon>Micromonosporaceae</taxon>
        <taxon>Actinoplanes</taxon>
    </lineage>
</organism>
<dbReference type="AlphaFoldDB" id="A0A919NEG5"/>
<name>A0A919NEG5_9ACTN</name>